<dbReference type="GO" id="GO:0071424">
    <property type="term" value="F:rRNA (cytosine-N4-)-methyltransferase activity"/>
    <property type="evidence" value="ECO:0007669"/>
    <property type="project" value="UniProtKB-UniRule"/>
</dbReference>
<comment type="function">
    <text evidence="6">Specifically methylates the N4 position of cytidine in position 1402 (C1402) of 16S rRNA.</text>
</comment>
<dbReference type="NCBIfam" id="TIGR00006">
    <property type="entry name" value="16S rRNA (cytosine(1402)-N(4))-methyltransferase RsmH"/>
    <property type="match status" value="1"/>
</dbReference>
<dbReference type="PANTHER" id="PTHR11265">
    <property type="entry name" value="S-ADENOSYL-METHYLTRANSFERASE MRAW"/>
    <property type="match status" value="1"/>
</dbReference>
<comment type="similarity">
    <text evidence="1 6">Belongs to the methyltransferase superfamily. RsmH family.</text>
</comment>
<dbReference type="InterPro" id="IPR002903">
    <property type="entry name" value="RsmH"/>
</dbReference>
<feature type="binding site" evidence="6">
    <location>
        <position position="96"/>
    </location>
    <ligand>
        <name>S-adenosyl-L-methionine</name>
        <dbReference type="ChEBI" id="CHEBI:59789"/>
    </ligand>
</feature>
<dbReference type="EMBL" id="MFID01000020">
    <property type="protein sequence ID" value="OGF81008.1"/>
    <property type="molecule type" value="Genomic_DNA"/>
</dbReference>
<evidence type="ECO:0000256" key="1">
    <source>
        <dbReference type="ARBA" id="ARBA00010396"/>
    </source>
</evidence>
<dbReference type="GO" id="GO:0070475">
    <property type="term" value="P:rRNA base methylation"/>
    <property type="evidence" value="ECO:0007669"/>
    <property type="project" value="UniProtKB-UniRule"/>
</dbReference>
<keyword evidence="2 6" id="KW-0698">rRNA processing</keyword>
<name>A0A1F5WZD2_9BACT</name>
<accession>A0A1F5WZD2</accession>
<dbReference type="Proteomes" id="UP000178114">
    <property type="component" value="Unassembled WGS sequence"/>
</dbReference>
<dbReference type="STRING" id="1798351.A2930_00110"/>
<organism evidence="7 8">
    <name type="scientific">Candidatus Giovannonibacteria bacterium RIFCSPLOWO2_01_FULL_45_34</name>
    <dbReference type="NCBI Taxonomy" id="1798351"/>
    <lineage>
        <taxon>Bacteria</taxon>
        <taxon>Candidatus Giovannoniibacteriota</taxon>
    </lineage>
</organism>
<dbReference type="PANTHER" id="PTHR11265:SF0">
    <property type="entry name" value="12S RRNA N4-METHYLCYTIDINE METHYLTRANSFERASE"/>
    <property type="match status" value="1"/>
</dbReference>
<dbReference type="InterPro" id="IPR029063">
    <property type="entry name" value="SAM-dependent_MTases_sf"/>
</dbReference>
<feature type="binding site" evidence="6">
    <location>
        <position position="103"/>
    </location>
    <ligand>
        <name>S-adenosyl-L-methionine</name>
        <dbReference type="ChEBI" id="CHEBI:59789"/>
    </ligand>
</feature>
<evidence type="ECO:0000256" key="5">
    <source>
        <dbReference type="ARBA" id="ARBA00022691"/>
    </source>
</evidence>
<keyword evidence="5 6" id="KW-0949">S-adenosyl-L-methionine</keyword>
<evidence type="ECO:0000313" key="7">
    <source>
        <dbReference type="EMBL" id="OGF81008.1"/>
    </source>
</evidence>
<dbReference type="InterPro" id="IPR023397">
    <property type="entry name" value="SAM-dep_MeTrfase_MraW_recog"/>
</dbReference>
<dbReference type="PIRSF" id="PIRSF004486">
    <property type="entry name" value="MraW"/>
    <property type="match status" value="1"/>
</dbReference>
<dbReference type="Gene3D" id="3.40.50.150">
    <property type="entry name" value="Vaccinia Virus protein VP39"/>
    <property type="match status" value="1"/>
</dbReference>
<feature type="binding site" evidence="6">
    <location>
        <begin position="32"/>
        <end position="34"/>
    </location>
    <ligand>
        <name>S-adenosyl-L-methionine</name>
        <dbReference type="ChEBI" id="CHEBI:59789"/>
    </ligand>
</feature>
<evidence type="ECO:0000256" key="3">
    <source>
        <dbReference type="ARBA" id="ARBA00022603"/>
    </source>
</evidence>
<dbReference type="HAMAP" id="MF_01007">
    <property type="entry name" value="16SrRNA_methyltr_H"/>
    <property type="match status" value="1"/>
</dbReference>
<reference evidence="7 8" key="1">
    <citation type="journal article" date="2016" name="Nat. Commun.">
        <title>Thousands of microbial genomes shed light on interconnected biogeochemical processes in an aquifer system.</title>
        <authorList>
            <person name="Anantharaman K."/>
            <person name="Brown C.T."/>
            <person name="Hug L.A."/>
            <person name="Sharon I."/>
            <person name="Castelle C.J."/>
            <person name="Probst A.J."/>
            <person name="Thomas B.C."/>
            <person name="Singh A."/>
            <person name="Wilkins M.J."/>
            <person name="Karaoz U."/>
            <person name="Brodie E.L."/>
            <person name="Williams K.H."/>
            <person name="Hubbard S.S."/>
            <person name="Banfield J.F."/>
        </authorList>
    </citation>
    <scope>NUCLEOTIDE SEQUENCE [LARGE SCALE GENOMIC DNA]</scope>
</reference>
<proteinExistence type="inferred from homology"/>
<comment type="catalytic activity">
    <reaction evidence="6">
        <text>cytidine(1402) in 16S rRNA + S-adenosyl-L-methionine = N(4)-methylcytidine(1402) in 16S rRNA + S-adenosyl-L-homocysteine + H(+)</text>
        <dbReference type="Rhea" id="RHEA:42928"/>
        <dbReference type="Rhea" id="RHEA-COMP:10286"/>
        <dbReference type="Rhea" id="RHEA-COMP:10287"/>
        <dbReference type="ChEBI" id="CHEBI:15378"/>
        <dbReference type="ChEBI" id="CHEBI:57856"/>
        <dbReference type="ChEBI" id="CHEBI:59789"/>
        <dbReference type="ChEBI" id="CHEBI:74506"/>
        <dbReference type="ChEBI" id="CHEBI:82748"/>
        <dbReference type="EC" id="2.1.1.199"/>
    </reaction>
</comment>
<dbReference type="SUPFAM" id="SSF53335">
    <property type="entry name" value="S-adenosyl-L-methionine-dependent methyltransferases"/>
    <property type="match status" value="1"/>
</dbReference>
<comment type="caution">
    <text evidence="7">The sequence shown here is derived from an EMBL/GenBank/DDBJ whole genome shotgun (WGS) entry which is preliminary data.</text>
</comment>
<feature type="binding site" evidence="6">
    <location>
        <position position="75"/>
    </location>
    <ligand>
        <name>S-adenosyl-L-methionine</name>
        <dbReference type="ChEBI" id="CHEBI:59789"/>
    </ligand>
</feature>
<evidence type="ECO:0000256" key="2">
    <source>
        <dbReference type="ARBA" id="ARBA00022552"/>
    </source>
</evidence>
<sequence>MSIHIPVLAREVKALLNLKEGGKAIDATLGAGGHTKDMLSAVGNLGMVLAIEQDAEMIKIFGEAPQNLAIENANFRKIDELAAKNGFTGADAVLFDLGISRWHYIDSGRGFTFGNSEEPLLMNLDTASEVSAASILNSMDERGLAEMFAELGEIRSDVSRRLAKEITDARKKKKFVKVGDLLEVAEKIMLKRHGKLHEATKIFQALRIKVNDELENLNAAQKKAFEILAPGGRLAIISFHSLEDRIVKNYFRELAKSGKAVILTKKPVIAEREEILQNPASRSAKLRAIEKI</sequence>
<comment type="subcellular location">
    <subcellularLocation>
        <location evidence="6">Cytoplasm</location>
    </subcellularLocation>
</comment>
<dbReference type="EC" id="2.1.1.199" evidence="6"/>
<gene>
    <name evidence="6" type="primary">rsmH</name>
    <name evidence="7" type="ORF">A2930_00110</name>
</gene>
<feature type="binding site" evidence="6">
    <location>
        <position position="52"/>
    </location>
    <ligand>
        <name>S-adenosyl-L-methionine</name>
        <dbReference type="ChEBI" id="CHEBI:59789"/>
    </ligand>
</feature>
<keyword evidence="3 6" id="KW-0489">Methyltransferase</keyword>
<protein>
    <recommendedName>
        <fullName evidence="6">Ribosomal RNA small subunit methyltransferase H</fullName>
        <ecNumber evidence="6">2.1.1.199</ecNumber>
    </recommendedName>
    <alternativeName>
        <fullName evidence="6">16S rRNA m(4)C1402 methyltransferase</fullName>
    </alternativeName>
    <alternativeName>
        <fullName evidence="6">rRNA (cytosine-N(4)-)-methyltransferase RsmH</fullName>
    </alternativeName>
</protein>
<evidence type="ECO:0000256" key="4">
    <source>
        <dbReference type="ARBA" id="ARBA00022679"/>
    </source>
</evidence>
<evidence type="ECO:0000313" key="8">
    <source>
        <dbReference type="Proteomes" id="UP000178114"/>
    </source>
</evidence>
<evidence type="ECO:0000256" key="6">
    <source>
        <dbReference type="HAMAP-Rule" id="MF_01007"/>
    </source>
</evidence>
<keyword evidence="6" id="KW-0963">Cytoplasm</keyword>
<dbReference type="GO" id="GO:0005737">
    <property type="term" value="C:cytoplasm"/>
    <property type="evidence" value="ECO:0007669"/>
    <property type="project" value="UniProtKB-SubCell"/>
</dbReference>
<dbReference type="Pfam" id="PF01795">
    <property type="entry name" value="Methyltransf_5"/>
    <property type="match status" value="1"/>
</dbReference>
<keyword evidence="4 6" id="KW-0808">Transferase</keyword>
<dbReference type="SUPFAM" id="SSF81799">
    <property type="entry name" value="Putative methyltransferase TM0872, insert domain"/>
    <property type="match status" value="1"/>
</dbReference>
<dbReference type="AlphaFoldDB" id="A0A1F5WZD2"/>
<dbReference type="Gene3D" id="1.10.150.170">
    <property type="entry name" value="Putative methyltransferase TM0872, insert domain"/>
    <property type="match status" value="1"/>
</dbReference>